<proteinExistence type="predicted"/>
<protein>
    <submittedName>
        <fullName evidence="2">Molybdopterin dehydrogenase</fullName>
    </submittedName>
</protein>
<dbReference type="InterPro" id="IPR036318">
    <property type="entry name" value="FAD-bd_PCMH-like_sf"/>
</dbReference>
<dbReference type="AlphaFoldDB" id="A0A176JXI7"/>
<dbReference type="Proteomes" id="UP000077339">
    <property type="component" value="Unassembled WGS sequence"/>
</dbReference>
<dbReference type="Gene3D" id="3.30.43.10">
    <property type="entry name" value="Uridine Diphospho-n-acetylenolpyruvylglucosamine Reductase, domain 2"/>
    <property type="match status" value="1"/>
</dbReference>
<name>A0A176JXI7_9BACT</name>
<dbReference type="SMART" id="SM01092">
    <property type="entry name" value="CO_deh_flav_C"/>
    <property type="match status" value="1"/>
</dbReference>
<dbReference type="GO" id="GO:0071949">
    <property type="term" value="F:FAD binding"/>
    <property type="evidence" value="ECO:0007669"/>
    <property type="project" value="InterPro"/>
</dbReference>
<evidence type="ECO:0000259" key="1">
    <source>
        <dbReference type="PROSITE" id="PS51387"/>
    </source>
</evidence>
<dbReference type="InterPro" id="IPR051312">
    <property type="entry name" value="Diverse_Substr_Oxidored"/>
</dbReference>
<dbReference type="OrthoDB" id="9803647at2"/>
<feature type="domain" description="FAD-binding PCMH-type" evidence="1">
    <location>
        <begin position="1"/>
        <end position="170"/>
    </location>
</feature>
<dbReference type="InterPro" id="IPR036683">
    <property type="entry name" value="CO_DH_flav_C_dom_sf"/>
</dbReference>
<dbReference type="EMBL" id="JFHK01000022">
    <property type="protein sequence ID" value="OAA28445.1"/>
    <property type="molecule type" value="Genomic_DNA"/>
</dbReference>
<dbReference type="PANTHER" id="PTHR42659:SF9">
    <property type="entry name" value="XANTHINE DEHYDROGENASE FAD-BINDING SUBUNIT XDHB-RELATED"/>
    <property type="match status" value="1"/>
</dbReference>
<comment type="caution">
    <text evidence="2">The sequence shown here is derived from an EMBL/GenBank/DDBJ whole genome shotgun (WGS) entry which is preliminary data.</text>
</comment>
<dbReference type="Gene3D" id="3.30.465.10">
    <property type="match status" value="1"/>
</dbReference>
<dbReference type="InterPro" id="IPR005107">
    <property type="entry name" value="CO_DH_flav_C"/>
</dbReference>
<dbReference type="PANTHER" id="PTHR42659">
    <property type="entry name" value="XANTHINE DEHYDROGENASE SUBUNIT C-RELATED"/>
    <property type="match status" value="1"/>
</dbReference>
<dbReference type="PATRIC" id="fig|1453497.3.peg.872"/>
<keyword evidence="3" id="KW-1185">Reference proteome</keyword>
<dbReference type="InterPro" id="IPR002346">
    <property type="entry name" value="Mopterin_DH_FAD-bd"/>
</dbReference>
<gene>
    <name evidence="2" type="ORF">AT15_04385</name>
</gene>
<evidence type="ECO:0000313" key="3">
    <source>
        <dbReference type="Proteomes" id="UP000077339"/>
    </source>
</evidence>
<dbReference type="SUPFAM" id="SSF56176">
    <property type="entry name" value="FAD-binding/transporter-associated domain-like"/>
    <property type="match status" value="1"/>
</dbReference>
<dbReference type="Pfam" id="PF00941">
    <property type="entry name" value="FAD_binding_5"/>
    <property type="match status" value="1"/>
</dbReference>
<sequence>MLVNVKEYFKPTTVQEAFELFNEDRAHSVFLAGGTTVALMKSSSIERIIDLENVGLDTITEKDDNLIAGAMVTIEDFRRNELVRKHFGDFFFNAFSKVASWQLRNMATLGGSVAPKLGWSDVTACLIASNARLIVYDKQGFRNISIDEFNHIPKAEKPLITNIVFSGDGYSYSFKKFSKSTFDIAIINVAVGLKLQGDIIEDARIVIGSRPQFPERFSPVEKGIRGLKLDNTTASIARNLTFENYEGGSNLMGSAEYRQHLASIFVERALLDIKEMVL</sequence>
<dbReference type="GO" id="GO:0016491">
    <property type="term" value="F:oxidoreductase activity"/>
    <property type="evidence" value="ECO:0007669"/>
    <property type="project" value="InterPro"/>
</dbReference>
<dbReference type="InterPro" id="IPR016166">
    <property type="entry name" value="FAD-bd_PCMH"/>
</dbReference>
<dbReference type="RefSeq" id="WP_068348535.1">
    <property type="nucleotide sequence ID" value="NZ_JFHK01000022.1"/>
</dbReference>
<dbReference type="InterPro" id="IPR016167">
    <property type="entry name" value="FAD-bd_PCMH_sub1"/>
</dbReference>
<dbReference type="InterPro" id="IPR016169">
    <property type="entry name" value="FAD-bd_PCMH_sub2"/>
</dbReference>
<organism evidence="2 3">
    <name type="scientific">Kosmotoga arenicorallina S304</name>
    <dbReference type="NCBI Taxonomy" id="1453497"/>
    <lineage>
        <taxon>Bacteria</taxon>
        <taxon>Thermotogati</taxon>
        <taxon>Thermotogota</taxon>
        <taxon>Thermotogae</taxon>
        <taxon>Kosmotogales</taxon>
        <taxon>Kosmotogaceae</taxon>
        <taxon>Kosmotoga</taxon>
    </lineage>
</organism>
<dbReference type="SUPFAM" id="SSF55447">
    <property type="entry name" value="CO dehydrogenase flavoprotein C-terminal domain-like"/>
    <property type="match status" value="1"/>
</dbReference>
<dbReference type="STRING" id="1453497.AT15_04385"/>
<dbReference type="Pfam" id="PF03450">
    <property type="entry name" value="CO_deh_flav_C"/>
    <property type="match status" value="1"/>
</dbReference>
<dbReference type="PROSITE" id="PS51387">
    <property type="entry name" value="FAD_PCMH"/>
    <property type="match status" value="1"/>
</dbReference>
<evidence type="ECO:0000313" key="2">
    <source>
        <dbReference type="EMBL" id="OAA28445.1"/>
    </source>
</evidence>
<dbReference type="Gene3D" id="3.30.390.50">
    <property type="entry name" value="CO dehydrogenase flavoprotein, C-terminal domain"/>
    <property type="match status" value="1"/>
</dbReference>
<accession>A0A176JXI7</accession>
<reference evidence="2 3" key="1">
    <citation type="submission" date="2014-02" db="EMBL/GenBank/DDBJ databases">
        <title>Kosmotoga genome sequencing.</title>
        <authorList>
            <person name="Pollo S.M."/>
            <person name="Charchuk R."/>
            <person name="Nesbo C.L."/>
        </authorList>
    </citation>
    <scope>NUCLEOTIDE SEQUENCE [LARGE SCALE GENOMIC DNA]</scope>
    <source>
        <strain evidence="2 3">S304</strain>
    </source>
</reference>